<dbReference type="Proteomes" id="UP001597197">
    <property type="component" value="Unassembled WGS sequence"/>
</dbReference>
<proteinExistence type="predicted"/>
<evidence type="ECO:0000313" key="3">
    <source>
        <dbReference type="Proteomes" id="UP001597197"/>
    </source>
</evidence>
<accession>A0ABW4QXQ7</accession>
<feature type="transmembrane region" description="Helical" evidence="1">
    <location>
        <begin position="12"/>
        <end position="31"/>
    </location>
</feature>
<dbReference type="EMBL" id="JBHUFD010000007">
    <property type="protein sequence ID" value="MFD1874403.1"/>
    <property type="molecule type" value="Genomic_DNA"/>
</dbReference>
<feature type="transmembrane region" description="Helical" evidence="1">
    <location>
        <begin position="37"/>
        <end position="56"/>
    </location>
</feature>
<dbReference type="RefSeq" id="WP_382316179.1">
    <property type="nucleotide sequence ID" value="NZ_JBHUFD010000007.1"/>
</dbReference>
<reference evidence="3" key="1">
    <citation type="journal article" date="2019" name="Int. J. Syst. Evol. Microbiol.">
        <title>The Global Catalogue of Microorganisms (GCM) 10K type strain sequencing project: providing services to taxonomists for standard genome sequencing and annotation.</title>
        <authorList>
            <consortium name="The Broad Institute Genomics Platform"/>
            <consortium name="The Broad Institute Genome Sequencing Center for Infectious Disease"/>
            <person name="Wu L."/>
            <person name="Ma J."/>
        </authorList>
    </citation>
    <scope>NUCLEOTIDE SEQUENCE [LARGE SCALE GENOMIC DNA]</scope>
    <source>
        <strain evidence="3">CGMCC 1.15795</strain>
    </source>
</reference>
<evidence type="ECO:0008006" key="4">
    <source>
        <dbReference type="Google" id="ProtNLM"/>
    </source>
</evidence>
<protein>
    <recommendedName>
        <fullName evidence="4">PH domain-containing protein</fullName>
    </recommendedName>
</protein>
<organism evidence="2 3">
    <name type="scientific">Hymenobacter bucti</name>
    <dbReference type="NCBI Taxonomy" id="1844114"/>
    <lineage>
        <taxon>Bacteria</taxon>
        <taxon>Pseudomonadati</taxon>
        <taxon>Bacteroidota</taxon>
        <taxon>Cytophagia</taxon>
        <taxon>Cytophagales</taxon>
        <taxon>Hymenobacteraceae</taxon>
        <taxon>Hymenobacter</taxon>
    </lineage>
</organism>
<keyword evidence="3" id="KW-1185">Reference proteome</keyword>
<evidence type="ECO:0000256" key="1">
    <source>
        <dbReference type="SAM" id="Phobius"/>
    </source>
</evidence>
<keyword evidence="1" id="KW-0472">Membrane</keyword>
<gene>
    <name evidence="2" type="ORF">ACFSDX_18305</name>
</gene>
<sequence length="138" mass="15860">MNISWLTYQQGRWVFWSALTLCWVLVFLSVWLKSEDIIFNVVTAVFWSIAITFWHCRGYYITVEPSATLCFRDSFRTFRHPCASLARVESISGFSYQLVLTTGEAFLFSDHPSRNGFGKQPERARELAAIIKDTCASA</sequence>
<comment type="caution">
    <text evidence="2">The sequence shown here is derived from an EMBL/GenBank/DDBJ whole genome shotgun (WGS) entry which is preliminary data.</text>
</comment>
<keyword evidence="1" id="KW-1133">Transmembrane helix</keyword>
<keyword evidence="1" id="KW-0812">Transmembrane</keyword>
<evidence type="ECO:0000313" key="2">
    <source>
        <dbReference type="EMBL" id="MFD1874403.1"/>
    </source>
</evidence>
<name>A0ABW4QXQ7_9BACT</name>